<dbReference type="EMBL" id="QNTV01000003">
    <property type="protein sequence ID" value="RBA60485.1"/>
    <property type="molecule type" value="Genomic_DNA"/>
</dbReference>
<reference evidence="1 4" key="2">
    <citation type="submission" date="2021-06" db="EMBL/GenBank/DDBJ databases">
        <title>Microbial metabolic specificity influences pelagic lipid remineralization.</title>
        <authorList>
            <person name="Behrendt L."/>
            <person name="Hunter J.E."/>
            <person name="Alcolombri U."/>
            <person name="Smriga S."/>
            <person name="Mincer T."/>
            <person name="Lowenstein D.P."/>
            <person name="Peaudecerf F.J."/>
            <person name="Fernandez V.I."/>
            <person name="Fredricks H."/>
            <person name="Almblad H."/>
            <person name="Harrison J.J."/>
            <person name="Stocker R."/>
            <person name="Van Mooy B.A.S."/>
        </authorList>
    </citation>
    <scope>NUCLEOTIDE SEQUENCE [LARGE SCALE GENOMIC DNA]</scope>
    <source>
        <strain evidence="1 4">A252</strain>
    </source>
</reference>
<dbReference type="Proteomes" id="UP000683436">
    <property type="component" value="Chromosome"/>
</dbReference>
<sequence>MPVTVSKLRGNDIPEEMRGPEVEVVFRVTDHEGKVKYLLDDVEAAQSAVRASDEHQAAKG</sequence>
<dbReference type="RefSeq" id="WP_128119789.1">
    <property type="nucleotide sequence ID" value="NZ_CP076683.1"/>
</dbReference>
<gene>
    <name evidence="2" type="ORF">DQ403_07225</name>
    <name evidence="1" type="ORF">KQ248_03825</name>
</gene>
<organism evidence="2 3">
    <name type="scientific">Stutzerimonas zhaodongensis</name>
    <dbReference type="NCBI Taxonomy" id="1176257"/>
    <lineage>
        <taxon>Bacteria</taxon>
        <taxon>Pseudomonadati</taxon>
        <taxon>Pseudomonadota</taxon>
        <taxon>Gammaproteobacteria</taxon>
        <taxon>Pseudomonadales</taxon>
        <taxon>Pseudomonadaceae</taxon>
        <taxon>Stutzerimonas</taxon>
    </lineage>
</organism>
<evidence type="ECO:0000313" key="4">
    <source>
        <dbReference type="Proteomes" id="UP000683436"/>
    </source>
</evidence>
<evidence type="ECO:0000313" key="3">
    <source>
        <dbReference type="Proteomes" id="UP000252554"/>
    </source>
</evidence>
<protein>
    <submittedName>
        <fullName evidence="2">Uncharacterized protein</fullName>
    </submittedName>
</protein>
<dbReference type="Proteomes" id="UP000252554">
    <property type="component" value="Unassembled WGS sequence"/>
</dbReference>
<evidence type="ECO:0000313" key="1">
    <source>
        <dbReference type="EMBL" id="QWV17836.1"/>
    </source>
</evidence>
<evidence type="ECO:0000313" key="2">
    <source>
        <dbReference type="EMBL" id="RBA60485.1"/>
    </source>
</evidence>
<name>A0A365PXD7_9GAMM</name>
<keyword evidence="4" id="KW-1185">Reference proteome</keyword>
<accession>A0A365PXD7</accession>
<reference evidence="2 3" key="1">
    <citation type="submission" date="2018-06" db="EMBL/GenBank/DDBJ databases">
        <title>Whole genome sequencing of four bacterial strains from South Shetland trench revealing bio-synthetic gene clusters.</title>
        <authorList>
            <person name="Abdel-Mageed W.M."/>
            <person name="Lehri B."/>
            <person name="Jarmusch S.A."/>
            <person name="Miranda K."/>
            <person name="Goodfellow M."/>
            <person name="Jaspars M."/>
            <person name="Karlyshev A.V."/>
        </authorList>
    </citation>
    <scope>NUCLEOTIDE SEQUENCE [LARGE SCALE GENOMIC DNA]</scope>
    <source>
        <strain evidence="2 3">SST2</strain>
    </source>
</reference>
<dbReference type="AlphaFoldDB" id="A0A365PXD7"/>
<proteinExistence type="predicted"/>
<dbReference type="EMBL" id="CP076683">
    <property type="protein sequence ID" value="QWV17836.1"/>
    <property type="molecule type" value="Genomic_DNA"/>
</dbReference>